<evidence type="ECO:0000313" key="1">
    <source>
        <dbReference type="EMBL" id="RHZ81022.1"/>
    </source>
</evidence>
<dbReference type="Proteomes" id="UP000266861">
    <property type="component" value="Unassembled WGS sequence"/>
</dbReference>
<sequence>MGWAGLQHTFSEIVLKKYDNSKLIEDESCLDKDMVIDWHDCKMEYKSVKFPVSKNRHKYLGRLAGWHFPIILSVKDLHAVEIQKRKS</sequence>
<keyword evidence="2" id="KW-1185">Reference proteome</keyword>
<organism evidence="1 2">
    <name type="scientific">Diversispora epigaea</name>
    <dbReference type="NCBI Taxonomy" id="1348612"/>
    <lineage>
        <taxon>Eukaryota</taxon>
        <taxon>Fungi</taxon>
        <taxon>Fungi incertae sedis</taxon>
        <taxon>Mucoromycota</taxon>
        <taxon>Glomeromycotina</taxon>
        <taxon>Glomeromycetes</taxon>
        <taxon>Diversisporales</taxon>
        <taxon>Diversisporaceae</taxon>
        <taxon>Diversispora</taxon>
    </lineage>
</organism>
<evidence type="ECO:0000313" key="2">
    <source>
        <dbReference type="Proteomes" id="UP000266861"/>
    </source>
</evidence>
<reference evidence="1 2" key="1">
    <citation type="submission" date="2018-08" db="EMBL/GenBank/DDBJ databases">
        <title>Genome and evolution of the arbuscular mycorrhizal fungus Diversispora epigaea (formerly Glomus versiforme) and its bacterial endosymbionts.</title>
        <authorList>
            <person name="Sun X."/>
            <person name="Fei Z."/>
            <person name="Harrison M."/>
        </authorList>
    </citation>
    <scope>NUCLEOTIDE SEQUENCE [LARGE SCALE GENOMIC DNA]</scope>
    <source>
        <strain evidence="1 2">IT104</strain>
    </source>
</reference>
<dbReference type="EMBL" id="PQFF01000117">
    <property type="protein sequence ID" value="RHZ81022.1"/>
    <property type="molecule type" value="Genomic_DNA"/>
</dbReference>
<gene>
    <name evidence="1" type="ORF">Glove_126g32</name>
</gene>
<name>A0A397J278_9GLOM</name>
<accession>A0A397J278</accession>
<dbReference type="AlphaFoldDB" id="A0A397J278"/>
<comment type="caution">
    <text evidence="1">The sequence shown here is derived from an EMBL/GenBank/DDBJ whole genome shotgun (WGS) entry which is preliminary data.</text>
</comment>
<proteinExistence type="predicted"/>
<protein>
    <submittedName>
        <fullName evidence="1">Uncharacterized protein</fullName>
    </submittedName>
</protein>